<evidence type="ECO:0000259" key="9">
    <source>
        <dbReference type="PROSITE" id="PS50112"/>
    </source>
</evidence>
<dbReference type="CDD" id="cd16922">
    <property type="entry name" value="HATPase_EvgS-ArcB-TorS-like"/>
    <property type="match status" value="1"/>
</dbReference>
<keyword evidence="3 5" id="KW-0597">Phosphoprotein</keyword>
<dbReference type="InterPro" id="IPR036890">
    <property type="entry name" value="HATPase_C_sf"/>
</dbReference>
<accession>A0A7X0NE20</accession>
<dbReference type="FunFam" id="3.30.565.10:FF:000010">
    <property type="entry name" value="Sensor histidine kinase RcsC"/>
    <property type="match status" value="1"/>
</dbReference>
<evidence type="ECO:0000256" key="2">
    <source>
        <dbReference type="ARBA" id="ARBA00012438"/>
    </source>
</evidence>
<name>A0A7X0NE20_9GAMM</name>
<evidence type="ECO:0000256" key="6">
    <source>
        <dbReference type="SAM" id="Phobius"/>
    </source>
</evidence>
<protein>
    <recommendedName>
        <fullName evidence="2">histidine kinase</fullName>
        <ecNumber evidence="2">2.7.13.3</ecNumber>
    </recommendedName>
</protein>
<dbReference type="Pfam" id="PF00072">
    <property type="entry name" value="Response_reg"/>
    <property type="match status" value="1"/>
</dbReference>
<evidence type="ECO:0000256" key="1">
    <source>
        <dbReference type="ARBA" id="ARBA00000085"/>
    </source>
</evidence>
<dbReference type="InterPro" id="IPR003661">
    <property type="entry name" value="HisK_dim/P_dom"/>
</dbReference>
<dbReference type="Gene3D" id="1.10.287.130">
    <property type="match status" value="1"/>
</dbReference>
<dbReference type="PANTHER" id="PTHR45339:SF1">
    <property type="entry name" value="HYBRID SIGNAL TRANSDUCTION HISTIDINE KINASE J"/>
    <property type="match status" value="1"/>
</dbReference>
<dbReference type="NCBIfam" id="TIGR00229">
    <property type="entry name" value="sensory_box"/>
    <property type="match status" value="1"/>
</dbReference>
<evidence type="ECO:0000256" key="4">
    <source>
        <dbReference type="ARBA" id="ARBA00023012"/>
    </source>
</evidence>
<dbReference type="RefSeq" id="WP_184421229.1">
    <property type="nucleotide sequence ID" value="NZ_AP027362.1"/>
</dbReference>
<dbReference type="PROSITE" id="PS50112">
    <property type="entry name" value="PAS"/>
    <property type="match status" value="1"/>
</dbReference>
<dbReference type="GO" id="GO:0000155">
    <property type="term" value="F:phosphorelay sensor kinase activity"/>
    <property type="evidence" value="ECO:0007669"/>
    <property type="project" value="InterPro"/>
</dbReference>
<dbReference type="PRINTS" id="PR00344">
    <property type="entry name" value="BCTRLSENSOR"/>
</dbReference>
<dbReference type="Pfam" id="PF00512">
    <property type="entry name" value="HisKA"/>
    <property type="match status" value="1"/>
</dbReference>
<dbReference type="Gene3D" id="3.30.450.20">
    <property type="entry name" value="PAS domain"/>
    <property type="match status" value="3"/>
</dbReference>
<sequence>MLNIKSKNQLVSSYHTSIILVFFVLVLTAFVLAWMKYTEELDLYKENQYLQLNKEMLFLNNVLSQSVNALAGMRDFANYYLDNPTELAATLPTLVQDKERFYLKRAEHDVINYRQPLNVNITGVGQLSSLTPEVKQELIMAHALAPAFISAEKSNTEANWFYYVSFSKFISLYPWINRDTWQYSARTTVNPHMQSIKQAVKREKKFYWSIPYDDAANKGLSTALGAAVFRGDKVAGAVVIDISLGKIHEKLTSIDFPDHGLAIIDKNDNVLVHKTLGNNKINANSNKNKHPNLPSALTNLAYQQFFESSKGIKVGHYFVQHIRVPVNDWVIVKYQPYADVVQKVTGQFINSLFLSIFALLVLLTIIYFVTRRTFIKPTQQFISHIEHSAKGDHGKVKPPKGWAHWFQLVEDIFSQNRSLLQQLKDQNKVLDLRVNEKTQALREKSEQHQHDYAILRSVMDAIPDFLIFNDLNHRVIGCNLAFEKLVGVSESKILGGNAGELLPNELGQLLNSKQHSNINGRGTINVIETLENTYEVLIEQFYNSEKVLLGTIVIIRDVTERTAITSALEQAKVQAEKANLAKSQFLANMSHEIRTPINAIQGMHFLLTQSGLTSGQKIHLDNAEVASMSLLHLVDELLDLAKIESGNMTIVKASSSVDRIVNQAIKLNIGTALHKDLTVNVDIKHNVPQQVMTDEMRLVQVLSNLLNNAVKFTAKGKIQVVIENTAQEDKTALVKFSVKDTGIGIAKEKQTYLFDAFRQADESMTRQYGGSGLGLSICREIVDLLGGDITINSDINQGAEFSFVLPLSIDTQSTNRLALETEHAFVSVATELPDCFPTNLALNHHSFLKVEQLADIVKHPKLATSLPLVIFIDTALLDTQKFDQITALITNSNVNVSLFVLCQNSYKVPNSSALSWFDKYQLPYTVCEQPIYRYCLLHVFDELRNGVNNNDVRAFIPKLTDSESIAPEPKADLSGITVMLVEDNLVNQLVAKELLVSMQAEVIIADNGQIALDLLSQAQQVDVILMDIQMPVMDGLTTAHAIRKNPKYADLPIIAMTAHAQEEDRKQSFDAGMNMHIAKPVKADLLLNSILSFFDKT</sequence>
<feature type="domain" description="PAS" evidence="9">
    <location>
        <begin position="451"/>
        <end position="521"/>
    </location>
</feature>
<dbReference type="InterPro" id="IPR035965">
    <property type="entry name" value="PAS-like_dom_sf"/>
</dbReference>
<comment type="catalytic activity">
    <reaction evidence="1">
        <text>ATP + protein L-histidine = ADP + protein N-phospho-L-histidine.</text>
        <dbReference type="EC" id="2.7.13.3"/>
    </reaction>
</comment>
<dbReference type="InterPro" id="IPR003594">
    <property type="entry name" value="HATPase_dom"/>
</dbReference>
<dbReference type="PANTHER" id="PTHR45339">
    <property type="entry name" value="HYBRID SIGNAL TRANSDUCTION HISTIDINE KINASE J"/>
    <property type="match status" value="1"/>
</dbReference>
<dbReference type="InterPro" id="IPR000014">
    <property type="entry name" value="PAS"/>
</dbReference>
<feature type="modified residue" description="4-aspartylphosphate" evidence="5">
    <location>
        <position position="1027"/>
    </location>
</feature>
<dbReference type="PROSITE" id="PS50109">
    <property type="entry name" value="HIS_KIN"/>
    <property type="match status" value="1"/>
</dbReference>
<proteinExistence type="predicted"/>
<dbReference type="CDD" id="cd00130">
    <property type="entry name" value="PAS"/>
    <property type="match status" value="1"/>
</dbReference>
<dbReference type="InterPro" id="IPR011006">
    <property type="entry name" value="CheY-like_superfamily"/>
</dbReference>
<feature type="transmembrane region" description="Helical" evidence="6">
    <location>
        <begin position="352"/>
        <end position="370"/>
    </location>
</feature>
<dbReference type="InterPro" id="IPR005467">
    <property type="entry name" value="His_kinase_dom"/>
</dbReference>
<dbReference type="CDD" id="cd00082">
    <property type="entry name" value="HisKA"/>
    <property type="match status" value="1"/>
</dbReference>
<dbReference type="SUPFAM" id="SSF55874">
    <property type="entry name" value="ATPase domain of HSP90 chaperone/DNA topoisomerase II/histidine kinase"/>
    <property type="match status" value="1"/>
</dbReference>
<feature type="domain" description="Histidine kinase" evidence="7">
    <location>
        <begin position="588"/>
        <end position="809"/>
    </location>
</feature>
<keyword evidence="6" id="KW-1133">Transmembrane helix</keyword>
<evidence type="ECO:0000313" key="10">
    <source>
        <dbReference type="EMBL" id="MBB6541720.1"/>
    </source>
</evidence>
<dbReference type="InterPro" id="IPR001789">
    <property type="entry name" value="Sig_transdc_resp-reg_receiver"/>
</dbReference>
<dbReference type="InterPro" id="IPR036097">
    <property type="entry name" value="HisK_dim/P_sf"/>
</dbReference>
<dbReference type="SMART" id="SM00388">
    <property type="entry name" value="HisKA"/>
    <property type="match status" value="1"/>
</dbReference>
<dbReference type="AlphaFoldDB" id="A0A7X0NE20"/>
<feature type="domain" description="Response regulatory" evidence="8">
    <location>
        <begin position="977"/>
        <end position="1094"/>
    </location>
</feature>
<dbReference type="PROSITE" id="PS50110">
    <property type="entry name" value="RESPONSE_REGULATORY"/>
    <property type="match status" value="1"/>
</dbReference>
<dbReference type="InterPro" id="IPR004358">
    <property type="entry name" value="Sig_transdc_His_kin-like_C"/>
</dbReference>
<dbReference type="SMART" id="SM00448">
    <property type="entry name" value="REC"/>
    <property type="match status" value="1"/>
</dbReference>
<dbReference type="Gene3D" id="3.40.50.2300">
    <property type="match status" value="1"/>
</dbReference>
<dbReference type="SMART" id="SM00091">
    <property type="entry name" value="PAS"/>
    <property type="match status" value="1"/>
</dbReference>
<evidence type="ECO:0000259" key="8">
    <source>
        <dbReference type="PROSITE" id="PS50110"/>
    </source>
</evidence>
<comment type="caution">
    <text evidence="10">The sequence shown here is derived from an EMBL/GenBank/DDBJ whole genome shotgun (WGS) entry which is preliminary data.</text>
</comment>
<dbReference type="EC" id="2.7.13.3" evidence="2"/>
<dbReference type="SMART" id="SM00387">
    <property type="entry name" value="HATPase_c"/>
    <property type="match status" value="1"/>
</dbReference>
<dbReference type="SUPFAM" id="SSF55785">
    <property type="entry name" value="PYP-like sensor domain (PAS domain)"/>
    <property type="match status" value="1"/>
</dbReference>
<keyword evidence="4" id="KW-0902">Two-component regulatory system</keyword>
<reference evidence="10 11" key="1">
    <citation type="submission" date="2020-08" db="EMBL/GenBank/DDBJ databases">
        <title>Genomic Encyclopedia of Type Strains, Phase IV (KMG-IV): sequencing the most valuable type-strain genomes for metagenomic binning, comparative biology and taxonomic classification.</title>
        <authorList>
            <person name="Goeker M."/>
        </authorList>
    </citation>
    <scope>NUCLEOTIDE SEQUENCE [LARGE SCALE GENOMIC DNA]</scope>
    <source>
        <strain evidence="10 11">DSM 26287</strain>
    </source>
</reference>
<dbReference type="SUPFAM" id="SSF52172">
    <property type="entry name" value="CheY-like"/>
    <property type="match status" value="1"/>
</dbReference>
<dbReference type="Pfam" id="PF02518">
    <property type="entry name" value="HATPase_c"/>
    <property type="match status" value="1"/>
</dbReference>
<evidence type="ECO:0000256" key="5">
    <source>
        <dbReference type="PROSITE-ProRule" id="PRU00169"/>
    </source>
</evidence>
<dbReference type="Proteomes" id="UP000537141">
    <property type="component" value="Unassembled WGS sequence"/>
</dbReference>
<dbReference type="SUPFAM" id="SSF47384">
    <property type="entry name" value="Homodimeric domain of signal transducing histidine kinase"/>
    <property type="match status" value="1"/>
</dbReference>
<dbReference type="Pfam" id="PF13426">
    <property type="entry name" value="PAS_9"/>
    <property type="match status" value="1"/>
</dbReference>
<keyword evidence="6" id="KW-0472">Membrane</keyword>
<gene>
    <name evidence="10" type="ORF">HNQ55_000194</name>
</gene>
<keyword evidence="6" id="KW-0812">Transmembrane</keyword>
<dbReference type="EMBL" id="JACHHU010000001">
    <property type="protein sequence ID" value="MBB6541720.1"/>
    <property type="molecule type" value="Genomic_DNA"/>
</dbReference>
<keyword evidence="11" id="KW-1185">Reference proteome</keyword>
<dbReference type="Gene3D" id="3.30.565.10">
    <property type="entry name" value="Histidine kinase-like ATPase, C-terminal domain"/>
    <property type="match status" value="1"/>
</dbReference>
<evidence type="ECO:0000313" key="11">
    <source>
        <dbReference type="Proteomes" id="UP000537141"/>
    </source>
</evidence>
<evidence type="ECO:0000256" key="3">
    <source>
        <dbReference type="ARBA" id="ARBA00022553"/>
    </source>
</evidence>
<organism evidence="10 11">
    <name type="scientific">Thalassotalea piscium</name>
    <dbReference type="NCBI Taxonomy" id="1230533"/>
    <lineage>
        <taxon>Bacteria</taxon>
        <taxon>Pseudomonadati</taxon>
        <taxon>Pseudomonadota</taxon>
        <taxon>Gammaproteobacteria</taxon>
        <taxon>Alteromonadales</taxon>
        <taxon>Colwelliaceae</taxon>
        <taxon>Thalassotalea</taxon>
    </lineage>
</organism>
<dbReference type="CDD" id="cd17546">
    <property type="entry name" value="REC_hyHK_CKI1_RcsC-like"/>
    <property type="match status" value="1"/>
</dbReference>
<evidence type="ECO:0000259" key="7">
    <source>
        <dbReference type="PROSITE" id="PS50109"/>
    </source>
</evidence>
<feature type="transmembrane region" description="Helical" evidence="6">
    <location>
        <begin position="12"/>
        <end position="35"/>
    </location>
</feature>